<dbReference type="InterPro" id="IPR016169">
    <property type="entry name" value="FAD-bd_PCMH_sub2"/>
</dbReference>
<keyword evidence="9" id="KW-0479">Metal-binding</keyword>
<evidence type="ECO:0000256" key="10">
    <source>
        <dbReference type="ARBA" id="ARBA00022827"/>
    </source>
</evidence>
<dbReference type="Gene3D" id="1.10.150.120">
    <property type="entry name" value="[2Fe-2S]-binding domain"/>
    <property type="match status" value="1"/>
</dbReference>
<dbReference type="InterPro" id="IPR036683">
    <property type="entry name" value="CO_DH_flav_C_dom_sf"/>
</dbReference>
<dbReference type="Pfam" id="PF01799">
    <property type="entry name" value="Fer2_2"/>
    <property type="match status" value="1"/>
</dbReference>
<dbReference type="InterPro" id="IPR016166">
    <property type="entry name" value="FAD-bd_PCMH"/>
</dbReference>
<dbReference type="InterPro" id="IPR000674">
    <property type="entry name" value="Ald_Oxase/Xan_DH_a/b"/>
</dbReference>
<evidence type="ECO:0000256" key="2">
    <source>
        <dbReference type="ARBA" id="ARBA00001974"/>
    </source>
</evidence>
<comment type="subunit">
    <text evidence="5">Homodimer.</text>
</comment>
<dbReference type="PROSITE" id="PS51085">
    <property type="entry name" value="2FE2S_FER_2"/>
    <property type="match status" value="1"/>
</dbReference>
<evidence type="ECO:0000256" key="14">
    <source>
        <dbReference type="ARBA" id="ARBA00023140"/>
    </source>
</evidence>
<dbReference type="SMART" id="SM01092">
    <property type="entry name" value="CO_deh_flav_C"/>
    <property type="match status" value="1"/>
</dbReference>
<organism evidence="17 18">
    <name type="scientific">Aedes albopictus</name>
    <name type="common">Asian tiger mosquito</name>
    <name type="synonym">Stegomyia albopicta</name>
    <dbReference type="NCBI Taxonomy" id="7160"/>
    <lineage>
        <taxon>Eukaryota</taxon>
        <taxon>Metazoa</taxon>
        <taxon>Ecdysozoa</taxon>
        <taxon>Arthropoda</taxon>
        <taxon>Hexapoda</taxon>
        <taxon>Insecta</taxon>
        <taxon>Pterygota</taxon>
        <taxon>Neoptera</taxon>
        <taxon>Endopterygota</taxon>
        <taxon>Diptera</taxon>
        <taxon>Nematocera</taxon>
        <taxon>Culicoidea</taxon>
        <taxon>Culicidae</taxon>
        <taxon>Culicinae</taxon>
        <taxon>Aedini</taxon>
        <taxon>Aedes</taxon>
        <taxon>Stegomyia</taxon>
    </lineage>
</organism>
<dbReference type="Pfam" id="PF00111">
    <property type="entry name" value="Fer2"/>
    <property type="match status" value="1"/>
</dbReference>
<dbReference type="PANTHER" id="PTHR11908">
    <property type="entry name" value="XANTHINE DEHYDROGENASE"/>
    <property type="match status" value="1"/>
</dbReference>
<reference evidence="17" key="2">
    <citation type="submission" date="2025-05" db="UniProtKB">
        <authorList>
            <consortium name="EnsemblMetazoa"/>
        </authorList>
    </citation>
    <scope>IDENTIFICATION</scope>
    <source>
        <strain evidence="17">Foshan</strain>
    </source>
</reference>
<dbReference type="Pfam" id="PF01315">
    <property type="entry name" value="Ald_Xan_dh_C"/>
    <property type="match status" value="1"/>
</dbReference>
<evidence type="ECO:0000313" key="17">
    <source>
        <dbReference type="EnsemblMetazoa" id="AALFPA23_009996.P13861"/>
    </source>
</evidence>
<dbReference type="PROSITE" id="PS00197">
    <property type="entry name" value="2FE2S_FER_1"/>
    <property type="match status" value="1"/>
</dbReference>
<comment type="cofactor">
    <cofactor evidence="2">
        <name>FAD</name>
        <dbReference type="ChEBI" id="CHEBI:57692"/>
    </cofactor>
</comment>
<dbReference type="SUPFAM" id="SSF55447">
    <property type="entry name" value="CO dehydrogenase flavoprotein C-terminal domain-like"/>
    <property type="match status" value="1"/>
</dbReference>
<dbReference type="InterPro" id="IPR012675">
    <property type="entry name" value="Beta-grasp_dom_sf"/>
</dbReference>
<dbReference type="Pfam" id="PF02738">
    <property type="entry name" value="MoCoBD_1"/>
    <property type="match status" value="1"/>
</dbReference>
<keyword evidence="8" id="KW-0001">2Fe-2S</keyword>
<keyword evidence="11" id="KW-0560">Oxidoreductase</keyword>
<dbReference type="InterPro" id="IPR046867">
    <property type="entry name" value="AldOxase/xan_DH_MoCoBD2"/>
</dbReference>
<evidence type="ECO:0000256" key="7">
    <source>
        <dbReference type="ARBA" id="ARBA00022630"/>
    </source>
</evidence>
<dbReference type="PIRSF" id="PIRSF000127">
    <property type="entry name" value="Xanthine_DH"/>
    <property type="match status" value="1"/>
</dbReference>
<keyword evidence="14" id="KW-0576">Peroxisome</keyword>
<sequence>MKLEFSINGKLYHINPERIAIETSLNTFIRNHAQLKGTKFMCLEGGCGSCIVNVTRQHPVTKEITTNAVNSCLMPIYACHGCDILTVEGIGSKKDGYHAVQKRLAEFNGSQCGFCSSGMVMSMFSLLEAAEGSVTMQDVESALDGNICRCTGYRPILDAFKSFAVDVGDSIKKVCQDIEDLGSGSSCSRRACEGICSNNSLEDDRRMQMIIDNDGRQWYKTYQMADILKIFQSIGNKPYMLVAGNTAHGVYKRSNGLEVFIDINSVKELHHHEIEEHLIVGANISINEFMKIIHRAVKKNVNFQYLGKLNDHLQKIANQPVRNSGTLAGNLMIKHEHLEFPSDLFLLLETVGATLIILGDDSSTTVTPQQFLRLDMTKKIISRIIIPQYDPALHAFRSFKIMPVSQNSRAYVNAGFLFKFSDSTLIPESVTICFGGINPAFVHASKTEAFLIGKPLLLNETLKEAIQILTSELDPDYVLPDASPSYRRNLAVSLFYKCILDIAFEYQGKLDPVMKSGATTLERPLSSGKQSYDTYPNKWPLTQNVPKLEGLIQCSGEAEYINDIPKIPNELFAAFVLATEINSRIVKIDASNALKVDGVKAFFSVKDIPGINNFMTLEIGAPQVEEVLCSGEVVYHGQPVGIIVAKTSEQAYRAANLVETCYEQMQPKPVYPTVSDVFESQAYDRVSNQGYDRHGAQFSTSTEGPIKINGRLDLQGQYHYTMETQTCFCIPLEDGMDVYSSTQYPDLVLCAVSQVLNVPQNSINLSVRRVGGAYGAKSTRPALIACACAVAAKLTQRPVRMVLPMETSMSALGKRIGCLSLYEVDVDSNGVINRLDNTYTHDGGSIVNENISYLTSDMFKNCYRTDNWNLVGNVARTDVPSNTWCRCPGTSEGIAMIENIMEHIAHVVGKDPMEVRMHNMPKENHMYKLLPKFRKDVSFDSRKKAIDKFNDKNRWRKRGIAIIPMEYPMEYSGTKNALVSIYHIDGSVAITHGAVEMGQGVNTKVAQVAASILGISLNKISVKPTTTLTSPNNNPSVHSRASETAAFVSLLHFFHHVNPFLNLFFLSQAVKRCCEILLKRLQPIWTSNRSATWEQIINTAFVTNVDLTAEYHYQSEDLQGYIIWGCACAEVEVDILTGNVQVPRVDLLEDVGESMSPGIDIGQLEGSFIMGLGYYLTEALVYDPSDASLVNNRSWNYKVPGVKDIPIDFRVSFLKNSSNPHGVLRSKAVGEPSFSMTPVLTYALRYALRSARRDAGLPDDWIPIGSGTTPEKIFSIAFKSTDQYKLY</sequence>
<dbReference type="InterPro" id="IPR008274">
    <property type="entry name" value="AldOxase/xan_DH_MoCoBD1"/>
</dbReference>
<reference evidence="18" key="1">
    <citation type="journal article" date="2015" name="Proc. Natl. Acad. Sci. U.S.A.">
        <title>Genome sequence of the Asian Tiger mosquito, Aedes albopictus, reveals insights into its biology, genetics, and evolution.</title>
        <authorList>
            <person name="Chen X.G."/>
            <person name="Jiang X."/>
            <person name="Gu J."/>
            <person name="Xu M."/>
            <person name="Wu Y."/>
            <person name="Deng Y."/>
            <person name="Zhang C."/>
            <person name="Bonizzoni M."/>
            <person name="Dermauw W."/>
            <person name="Vontas J."/>
            <person name="Armbruster P."/>
            <person name="Huang X."/>
            <person name="Yang Y."/>
            <person name="Zhang H."/>
            <person name="He W."/>
            <person name="Peng H."/>
            <person name="Liu Y."/>
            <person name="Wu K."/>
            <person name="Chen J."/>
            <person name="Lirakis M."/>
            <person name="Topalis P."/>
            <person name="Van Leeuwen T."/>
            <person name="Hall A.B."/>
            <person name="Jiang X."/>
            <person name="Thorpe C."/>
            <person name="Mueller R.L."/>
            <person name="Sun C."/>
            <person name="Waterhouse R.M."/>
            <person name="Yan G."/>
            <person name="Tu Z.J."/>
            <person name="Fang X."/>
            <person name="James A.A."/>
        </authorList>
    </citation>
    <scope>NUCLEOTIDE SEQUENCE [LARGE SCALE GENOMIC DNA]</scope>
    <source>
        <strain evidence="18">Foshan</strain>
    </source>
</reference>
<evidence type="ECO:0000256" key="13">
    <source>
        <dbReference type="ARBA" id="ARBA00023014"/>
    </source>
</evidence>
<dbReference type="Gene3D" id="3.10.20.30">
    <property type="match status" value="1"/>
</dbReference>
<dbReference type="InterPro" id="IPR005107">
    <property type="entry name" value="CO_DH_flav_C"/>
</dbReference>
<dbReference type="InterPro" id="IPR036884">
    <property type="entry name" value="2Fe-2S-bd_dom_sf"/>
</dbReference>
<dbReference type="Proteomes" id="UP000069940">
    <property type="component" value="Unassembled WGS sequence"/>
</dbReference>
<dbReference type="SUPFAM" id="SSF56176">
    <property type="entry name" value="FAD-binding/transporter-associated domain-like"/>
    <property type="match status" value="1"/>
</dbReference>
<evidence type="ECO:0000313" key="18">
    <source>
        <dbReference type="Proteomes" id="UP000069940"/>
    </source>
</evidence>
<dbReference type="Gene3D" id="3.30.390.50">
    <property type="entry name" value="CO dehydrogenase flavoprotein, C-terminal domain"/>
    <property type="match status" value="1"/>
</dbReference>
<keyword evidence="13" id="KW-0411">Iron-sulfur</keyword>
<dbReference type="RefSeq" id="XP_062708361.1">
    <property type="nucleotide sequence ID" value="XM_062852377.1"/>
</dbReference>
<dbReference type="InterPro" id="IPR001041">
    <property type="entry name" value="2Fe-2S_ferredoxin-type"/>
</dbReference>
<evidence type="ECO:0000259" key="15">
    <source>
        <dbReference type="PROSITE" id="PS51085"/>
    </source>
</evidence>
<evidence type="ECO:0008006" key="19">
    <source>
        <dbReference type="Google" id="ProtNLM"/>
    </source>
</evidence>
<dbReference type="InterPro" id="IPR036856">
    <property type="entry name" value="Ald_Oxase/Xan_DH_a/b_sf"/>
</dbReference>
<accession>A0ABM1YKH4</accession>
<evidence type="ECO:0000256" key="3">
    <source>
        <dbReference type="ARBA" id="ARBA00004275"/>
    </source>
</evidence>
<name>A0ABM1YKH4_AEDAL</name>
<comment type="cofactor">
    <cofactor evidence="1">
        <name>Mo-molybdopterin</name>
        <dbReference type="ChEBI" id="CHEBI:71302"/>
    </cofactor>
</comment>
<evidence type="ECO:0000256" key="12">
    <source>
        <dbReference type="ARBA" id="ARBA00023004"/>
    </source>
</evidence>
<proteinExistence type="inferred from homology"/>
<dbReference type="SUPFAM" id="SSF56003">
    <property type="entry name" value="Molybdenum cofactor-binding domain"/>
    <property type="match status" value="1"/>
</dbReference>
<feature type="domain" description="FAD-binding PCMH-type" evidence="16">
    <location>
        <begin position="211"/>
        <end position="391"/>
    </location>
</feature>
<keyword evidence="6" id="KW-0500">Molybdenum</keyword>
<dbReference type="PROSITE" id="PS51387">
    <property type="entry name" value="FAD_PCMH"/>
    <property type="match status" value="1"/>
</dbReference>
<dbReference type="InterPro" id="IPR037165">
    <property type="entry name" value="AldOxase/xan_DH_Mopterin-bd_sf"/>
</dbReference>
<evidence type="ECO:0000259" key="16">
    <source>
        <dbReference type="PROSITE" id="PS51387"/>
    </source>
</evidence>
<dbReference type="Pfam" id="PF03450">
    <property type="entry name" value="CO_deh_flav_C"/>
    <property type="match status" value="1"/>
</dbReference>
<dbReference type="GeneID" id="109408692"/>
<dbReference type="Gene3D" id="3.30.465.10">
    <property type="match status" value="1"/>
</dbReference>
<dbReference type="Pfam" id="PF20256">
    <property type="entry name" value="MoCoBD_2"/>
    <property type="match status" value="2"/>
</dbReference>
<comment type="similarity">
    <text evidence="4">Belongs to the xanthine dehydrogenase family.</text>
</comment>
<evidence type="ECO:0000256" key="6">
    <source>
        <dbReference type="ARBA" id="ARBA00022505"/>
    </source>
</evidence>
<dbReference type="InterPro" id="IPR006058">
    <property type="entry name" value="2Fe2S_fd_BS"/>
</dbReference>
<keyword evidence="10" id="KW-0274">FAD</keyword>
<dbReference type="InterPro" id="IPR036318">
    <property type="entry name" value="FAD-bd_PCMH-like_sf"/>
</dbReference>
<evidence type="ECO:0000256" key="9">
    <source>
        <dbReference type="ARBA" id="ARBA00022723"/>
    </source>
</evidence>
<dbReference type="InterPro" id="IPR016208">
    <property type="entry name" value="Ald_Oxase/xanthine_DH-like"/>
</dbReference>
<dbReference type="InterPro" id="IPR036010">
    <property type="entry name" value="2Fe-2S_ferredoxin-like_sf"/>
</dbReference>
<dbReference type="InterPro" id="IPR002346">
    <property type="entry name" value="Mopterin_DH_FAD-bd"/>
</dbReference>
<dbReference type="SUPFAM" id="SSF54665">
    <property type="entry name" value="CO dehydrogenase molybdoprotein N-domain-like"/>
    <property type="match status" value="1"/>
</dbReference>
<keyword evidence="12" id="KW-0408">Iron</keyword>
<keyword evidence="18" id="KW-1185">Reference proteome</keyword>
<feature type="domain" description="2Fe-2S ferredoxin-type" evidence="15">
    <location>
        <begin position="1"/>
        <end position="90"/>
    </location>
</feature>
<dbReference type="Gene3D" id="3.90.1170.50">
    <property type="entry name" value="Aldehyde oxidase/xanthine dehydrogenase, a/b hammerhead"/>
    <property type="match status" value="1"/>
</dbReference>
<protein>
    <recommendedName>
        <fullName evidence="19">FAD-binding PCMH-type domain-containing protein</fullName>
    </recommendedName>
</protein>
<evidence type="ECO:0000256" key="8">
    <source>
        <dbReference type="ARBA" id="ARBA00022714"/>
    </source>
</evidence>
<dbReference type="SUPFAM" id="SSF47741">
    <property type="entry name" value="CO dehydrogenase ISP C-domain like"/>
    <property type="match status" value="1"/>
</dbReference>
<dbReference type="PANTHER" id="PTHR11908:SF132">
    <property type="entry name" value="ALDEHYDE OXIDASE 1-RELATED"/>
    <property type="match status" value="1"/>
</dbReference>
<keyword evidence="7" id="KW-0285">Flavoprotein</keyword>
<dbReference type="SMART" id="SM01008">
    <property type="entry name" value="Ald_Xan_dh_C"/>
    <property type="match status" value="1"/>
</dbReference>
<evidence type="ECO:0000256" key="11">
    <source>
        <dbReference type="ARBA" id="ARBA00023002"/>
    </source>
</evidence>
<dbReference type="Pfam" id="PF00941">
    <property type="entry name" value="FAD_binding_5"/>
    <property type="match status" value="1"/>
</dbReference>
<comment type="subcellular location">
    <subcellularLocation>
        <location evidence="3">Peroxisome</location>
    </subcellularLocation>
</comment>
<evidence type="ECO:0000256" key="4">
    <source>
        <dbReference type="ARBA" id="ARBA00006849"/>
    </source>
</evidence>
<dbReference type="SUPFAM" id="SSF54292">
    <property type="entry name" value="2Fe-2S ferredoxin-like"/>
    <property type="match status" value="1"/>
</dbReference>
<evidence type="ECO:0000256" key="1">
    <source>
        <dbReference type="ARBA" id="ARBA00001924"/>
    </source>
</evidence>
<dbReference type="InterPro" id="IPR002888">
    <property type="entry name" value="2Fe-2S-bd"/>
</dbReference>
<dbReference type="Gene3D" id="3.30.365.10">
    <property type="entry name" value="Aldehyde oxidase/xanthine dehydrogenase, molybdopterin binding domain"/>
    <property type="match status" value="5"/>
</dbReference>
<dbReference type="EnsemblMetazoa" id="AALFPA23_009996.R13861">
    <property type="protein sequence ID" value="AALFPA23_009996.P13861"/>
    <property type="gene ID" value="AALFPA23_009996"/>
</dbReference>
<evidence type="ECO:0000256" key="5">
    <source>
        <dbReference type="ARBA" id="ARBA00011738"/>
    </source>
</evidence>